<sequence length="177" mass="20014">MKYLTKLKMYLISDANKRTNLLIKKNFFRSVGKNFFFQPRIIPDEPKLISFGNNVSVASGVTFVTHDVIDKVLNNMNYNYKFYYNCAPIKVGNNVFIGCNVTILPGVEIKDNVIIAAGSVVTKDVKENTVVAGNPAKEISTFDKYVKNRKKINKDGLYPNCDAVINQVWESFENEKG</sequence>
<dbReference type="InterPro" id="IPR001451">
    <property type="entry name" value="Hexapep"/>
</dbReference>
<dbReference type="GO" id="GO:0008870">
    <property type="term" value="F:galactoside O-acetyltransferase activity"/>
    <property type="evidence" value="ECO:0007669"/>
    <property type="project" value="TreeGrafter"/>
</dbReference>
<protein>
    <recommendedName>
        <fullName evidence="1">Acetyltransferase</fullName>
        <ecNumber evidence="1">2.3.1.-</ecNumber>
    </recommendedName>
</protein>
<evidence type="ECO:0000256" key="1">
    <source>
        <dbReference type="RuleBase" id="RU367021"/>
    </source>
</evidence>
<dbReference type="Proteomes" id="UP000824074">
    <property type="component" value="Unassembled WGS sequence"/>
</dbReference>
<organism evidence="2 3">
    <name type="scientific">Candidatus Aphodocola excrementigallinarum</name>
    <dbReference type="NCBI Taxonomy" id="2840670"/>
    <lineage>
        <taxon>Bacteria</taxon>
        <taxon>Bacillati</taxon>
        <taxon>Bacillota</taxon>
        <taxon>Bacilli</taxon>
        <taxon>Candidatus Aphodocola</taxon>
    </lineage>
</organism>
<comment type="similarity">
    <text evidence="1">Belongs to the transferase hexapeptide repeat family.</text>
</comment>
<evidence type="ECO:0000313" key="3">
    <source>
        <dbReference type="Proteomes" id="UP000824074"/>
    </source>
</evidence>
<reference evidence="2" key="2">
    <citation type="journal article" date="2021" name="PeerJ">
        <title>Extensive microbial diversity within the chicken gut microbiome revealed by metagenomics and culture.</title>
        <authorList>
            <person name="Gilroy R."/>
            <person name="Ravi A."/>
            <person name="Getino M."/>
            <person name="Pursley I."/>
            <person name="Horton D.L."/>
            <person name="Alikhan N.F."/>
            <person name="Baker D."/>
            <person name="Gharbi K."/>
            <person name="Hall N."/>
            <person name="Watson M."/>
            <person name="Adriaenssens E.M."/>
            <person name="Foster-Nyarko E."/>
            <person name="Jarju S."/>
            <person name="Secka A."/>
            <person name="Antonio M."/>
            <person name="Oren A."/>
            <person name="Chaudhuri R.R."/>
            <person name="La Ragione R."/>
            <person name="Hildebrand F."/>
            <person name="Pallen M.J."/>
        </authorList>
    </citation>
    <scope>NUCLEOTIDE SEQUENCE</scope>
    <source>
        <strain evidence="2">CHK193-30670</strain>
    </source>
</reference>
<proteinExistence type="inferred from homology"/>
<keyword evidence="1" id="KW-0808">Transferase</keyword>
<dbReference type="EMBL" id="DVMT01000017">
    <property type="protein sequence ID" value="HIU40005.1"/>
    <property type="molecule type" value="Genomic_DNA"/>
</dbReference>
<keyword evidence="1 2" id="KW-0012">Acyltransferase</keyword>
<comment type="caution">
    <text evidence="2">The sequence shown here is derived from an EMBL/GenBank/DDBJ whole genome shotgun (WGS) entry which is preliminary data.</text>
</comment>
<dbReference type="InterPro" id="IPR039369">
    <property type="entry name" value="LacA-like"/>
</dbReference>
<dbReference type="Pfam" id="PF00132">
    <property type="entry name" value="Hexapep"/>
    <property type="match status" value="1"/>
</dbReference>
<evidence type="ECO:0000313" key="2">
    <source>
        <dbReference type="EMBL" id="HIU40005.1"/>
    </source>
</evidence>
<dbReference type="CDD" id="cd04647">
    <property type="entry name" value="LbH_MAT_like"/>
    <property type="match status" value="1"/>
</dbReference>
<dbReference type="AlphaFoldDB" id="A0A9D1IN59"/>
<reference evidence="2" key="1">
    <citation type="submission" date="2020-10" db="EMBL/GenBank/DDBJ databases">
        <authorList>
            <person name="Gilroy R."/>
        </authorList>
    </citation>
    <scope>NUCLEOTIDE SEQUENCE</scope>
    <source>
        <strain evidence="2">CHK193-30670</strain>
    </source>
</reference>
<dbReference type="PANTHER" id="PTHR43017:SF1">
    <property type="entry name" value="ACETYLTRANSFERASE YJL218W-RELATED"/>
    <property type="match status" value="1"/>
</dbReference>
<dbReference type="EC" id="2.3.1.-" evidence="1"/>
<accession>A0A9D1IN59</accession>
<gene>
    <name evidence="2" type="ORF">IAB68_01715</name>
</gene>
<dbReference type="PANTHER" id="PTHR43017">
    <property type="entry name" value="GALACTOSIDE O-ACETYLTRANSFERASE"/>
    <property type="match status" value="1"/>
</dbReference>
<name>A0A9D1IN59_9FIRM</name>
<dbReference type="Gene3D" id="2.160.10.10">
    <property type="entry name" value="Hexapeptide repeat proteins"/>
    <property type="match status" value="1"/>
</dbReference>
<dbReference type="SUPFAM" id="SSF51161">
    <property type="entry name" value="Trimeric LpxA-like enzymes"/>
    <property type="match status" value="1"/>
</dbReference>
<dbReference type="InterPro" id="IPR011004">
    <property type="entry name" value="Trimer_LpxA-like_sf"/>
</dbReference>